<keyword evidence="17" id="KW-0233">DNA recombination</keyword>
<keyword evidence="11" id="KW-0460">Magnesium</keyword>
<evidence type="ECO:0000256" key="8">
    <source>
        <dbReference type="ARBA" id="ARBA00022750"/>
    </source>
</evidence>
<evidence type="ECO:0000256" key="5">
    <source>
        <dbReference type="ARBA" id="ARBA00022695"/>
    </source>
</evidence>
<evidence type="ECO:0000256" key="15">
    <source>
        <dbReference type="ARBA" id="ARBA00022932"/>
    </source>
</evidence>
<feature type="compositionally biased region" description="Basic and acidic residues" evidence="19">
    <location>
        <begin position="694"/>
        <end position="718"/>
    </location>
</feature>
<keyword evidence="7" id="KW-0479">Metal-binding</keyword>
<feature type="compositionally biased region" description="Low complexity" evidence="19">
    <location>
        <begin position="2821"/>
        <end position="2830"/>
    </location>
</feature>
<dbReference type="InterPro" id="IPR036397">
    <property type="entry name" value="RNaseH_sf"/>
</dbReference>
<dbReference type="GO" id="GO:0003677">
    <property type="term" value="F:DNA binding"/>
    <property type="evidence" value="ECO:0007669"/>
    <property type="project" value="UniProtKB-KW"/>
</dbReference>
<evidence type="ECO:0000256" key="9">
    <source>
        <dbReference type="ARBA" id="ARBA00022759"/>
    </source>
</evidence>
<proteinExistence type="predicted"/>
<keyword evidence="13" id="KW-0229">DNA integration</keyword>
<dbReference type="InterPro" id="IPR001584">
    <property type="entry name" value="Integrase_cat-core"/>
</dbReference>
<dbReference type="PROSITE" id="PS50994">
    <property type="entry name" value="INTEGRASE"/>
    <property type="match status" value="1"/>
</dbReference>
<feature type="compositionally biased region" description="Polar residues" evidence="19">
    <location>
        <begin position="30"/>
        <end position="39"/>
    </location>
</feature>
<dbReference type="InterPro" id="IPR000477">
    <property type="entry name" value="RT_dom"/>
</dbReference>
<dbReference type="Gene3D" id="1.10.340.70">
    <property type="match status" value="1"/>
</dbReference>
<feature type="region of interest" description="Disordered" evidence="19">
    <location>
        <begin position="689"/>
        <end position="781"/>
    </location>
</feature>
<name>A0A284QTZ2_ARMOS</name>
<dbReference type="Proteomes" id="UP000219338">
    <property type="component" value="Unassembled WGS sequence"/>
</dbReference>
<dbReference type="Gene3D" id="2.40.70.10">
    <property type="entry name" value="Acid Proteases"/>
    <property type="match status" value="1"/>
</dbReference>
<feature type="compositionally biased region" description="Low complexity" evidence="19">
    <location>
        <begin position="366"/>
        <end position="379"/>
    </location>
</feature>
<feature type="compositionally biased region" description="Low complexity" evidence="19">
    <location>
        <begin position="455"/>
        <end position="485"/>
    </location>
</feature>
<dbReference type="Gene3D" id="4.10.60.10">
    <property type="entry name" value="Zinc finger, CCHC-type"/>
    <property type="match status" value="1"/>
</dbReference>
<dbReference type="CDD" id="cd09274">
    <property type="entry name" value="RNase_HI_RT_Ty3"/>
    <property type="match status" value="1"/>
</dbReference>
<evidence type="ECO:0000256" key="16">
    <source>
        <dbReference type="ARBA" id="ARBA00023125"/>
    </source>
</evidence>
<keyword evidence="2" id="KW-0507">mRNA processing</keyword>
<gene>
    <name evidence="23" type="ORF">ARMOST_03251</name>
</gene>
<feature type="domain" description="CCHC-type" evidence="20">
    <location>
        <begin position="788"/>
        <end position="804"/>
    </location>
</feature>
<evidence type="ECO:0000256" key="18">
    <source>
        <dbReference type="PROSITE-ProRule" id="PRU00047"/>
    </source>
</evidence>
<dbReference type="GO" id="GO:0006310">
    <property type="term" value="P:DNA recombination"/>
    <property type="evidence" value="ECO:0007669"/>
    <property type="project" value="UniProtKB-KW"/>
</dbReference>
<dbReference type="InterPro" id="IPR012337">
    <property type="entry name" value="RNaseH-like_sf"/>
</dbReference>
<evidence type="ECO:0000313" key="24">
    <source>
        <dbReference type="Proteomes" id="UP000219338"/>
    </source>
</evidence>
<evidence type="ECO:0000256" key="10">
    <source>
        <dbReference type="ARBA" id="ARBA00022801"/>
    </source>
</evidence>
<feature type="compositionally biased region" description="Low complexity" evidence="19">
    <location>
        <begin position="2742"/>
        <end position="2776"/>
    </location>
</feature>
<keyword evidence="18" id="KW-0863">Zinc-finger</keyword>
<feature type="region of interest" description="Disordered" evidence="19">
    <location>
        <begin position="212"/>
        <end position="274"/>
    </location>
</feature>
<evidence type="ECO:0000256" key="14">
    <source>
        <dbReference type="ARBA" id="ARBA00022918"/>
    </source>
</evidence>
<evidence type="ECO:0000259" key="22">
    <source>
        <dbReference type="PROSITE" id="PS50994"/>
    </source>
</evidence>
<dbReference type="InterPro" id="IPR036875">
    <property type="entry name" value="Znf_CCHC_sf"/>
</dbReference>
<dbReference type="InterPro" id="IPR043128">
    <property type="entry name" value="Rev_trsase/Diguanyl_cyclase"/>
</dbReference>
<feature type="region of interest" description="Disordered" evidence="19">
    <location>
        <begin position="1792"/>
        <end position="1878"/>
    </location>
</feature>
<dbReference type="Pfam" id="PF17917">
    <property type="entry name" value="RT_RNaseH"/>
    <property type="match status" value="1"/>
</dbReference>
<feature type="region of interest" description="Disordered" evidence="19">
    <location>
        <begin position="2793"/>
        <end position="2848"/>
    </location>
</feature>
<evidence type="ECO:0000259" key="20">
    <source>
        <dbReference type="PROSITE" id="PS50158"/>
    </source>
</evidence>
<dbReference type="GO" id="GO:0004190">
    <property type="term" value="F:aspartic-type endopeptidase activity"/>
    <property type="evidence" value="ECO:0007669"/>
    <property type="project" value="UniProtKB-KW"/>
</dbReference>
<keyword evidence="12" id="KW-0694">RNA-binding</keyword>
<keyword evidence="6" id="KW-0540">Nuclease</keyword>
<dbReference type="Pfam" id="PF08284">
    <property type="entry name" value="RVP_2"/>
    <property type="match status" value="1"/>
</dbReference>
<keyword evidence="14" id="KW-0695">RNA-directed DNA polymerase</keyword>
<evidence type="ECO:0000256" key="3">
    <source>
        <dbReference type="ARBA" id="ARBA00022670"/>
    </source>
</evidence>
<dbReference type="InterPro" id="IPR001878">
    <property type="entry name" value="Znf_CCHC"/>
</dbReference>
<keyword evidence="15" id="KW-0239">DNA-directed DNA polymerase</keyword>
<evidence type="ECO:0000256" key="2">
    <source>
        <dbReference type="ARBA" id="ARBA00022664"/>
    </source>
</evidence>
<dbReference type="InterPro" id="IPR056924">
    <property type="entry name" value="SH3_Tf2-1"/>
</dbReference>
<evidence type="ECO:0000256" key="17">
    <source>
        <dbReference type="ARBA" id="ARBA00023172"/>
    </source>
</evidence>
<evidence type="ECO:0000256" key="7">
    <source>
        <dbReference type="ARBA" id="ARBA00022723"/>
    </source>
</evidence>
<keyword evidence="5" id="KW-0548">Nucleotidyltransferase</keyword>
<keyword evidence="4" id="KW-0808">Transferase</keyword>
<dbReference type="STRING" id="47428.A0A284QTZ2"/>
<dbReference type="Gene3D" id="3.30.70.270">
    <property type="match status" value="2"/>
</dbReference>
<dbReference type="PROSITE" id="PS50878">
    <property type="entry name" value="RT_POL"/>
    <property type="match status" value="1"/>
</dbReference>
<dbReference type="OrthoDB" id="3267748at2759"/>
<evidence type="ECO:0000256" key="11">
    <source>
        <dbReference type="ARBA" id="ARBA00022842"/>
    </source>
</evidence>
<feature type="region of interest" description="Disordered" evidence="19">
    <location>
        <begin position="1"/>
        <end position="180"/>
    </location>
</feature>
<dbReference type="GO" id="GO:0004519">
    <property type="term" value="F:endonuclease activity"/>
    <property type="evidence" value="ECO:0007669"/>
    <property type="project" value="UniProtKB-KW"/>
</dbReference>
<evidence type="ECO:0000256" key="19">
    <source>
        <dbReference type="SAM" id="MobiDB-lite"/>
    </source>
</evidence>
<feature type="region of interest" description="Disordered" evidence="19">
    <location>
        <begin position="2512"/>
        <end position="2546"/>
    </location>
</feature>
<dbReference type="CDD" id="cd01647">
    <property type="entry name" value="RT_LTR"/>
    <property type="match status" value="1"/>
</dbReference>
<feature type="region of interest" description="Disordered" evidence="19">
    <location>
        <begin position="2731"/>
        <end position="2778"/>
    </location>
</feature>
<dbReference type="InterPro" id="IPR043502">
    <property type="entry name" value="DNA/RNA_pol_sf"/>
</dbReference>
<dbReference type="SUPFAM" id="SSF57756">
    <property type="entry name" value="Retrovirus zinc finger-like domains"/>
    <property type="match status" value="1"/>
</dbReference>
<feature type="compositionally biased region" description="Low complexity" evidence="19">
    <location>
        <begin position="386"/>
        <end position="402"/>
    </location>
</feature>
<evidence type="ECO:0000256" key="13">
    <source>
        <dbReference type="ARBA" id="ARBA00022908"/>
    </source>
</evidence>
<feature type="compositionally biased region" description="Basic and acidic residues" evidence="19">
    <location>
        <begin position="40"/>
        <end position="54"/>
    </location>
</feature>
<feature type="compositionally biased region" description="Basic residues" evidence="19">
    <location>
        <begin position="486"/>
        <end position="507"/>
    </location>
</feature>
<dbReference type="InterPro" id="IPR041588">
    <property type="entry name" value="Integrase_H2C2"/>
</dbReference>
<protein>
    <recommendedName>
        <fullName evidence="1">RNA-directed DNA polymerase</fullName>
        <ecNumber evidence="1">2.7.7.49</ecNumber>
    </recommendedName>
</protein>
<dbReference type="CDD" id="cd00303">
    <property type="entry name" value="retropepsin_like"/>
    <property type="match status" value="1"/>
</dbReference>
<keyword evidence="8" id="KW-0064">Aspartyl protease</keyword>
<dbReference type="EMBL" id="FUEG01000002">
    <property type="protein sequence ID" value="SJK99940.1"/>
    <property type="molecule type" value="Genomic_DNA"/>
</dbReference>
<dbReference type="InterPro" id="IPR021109">
    <property type="entry name" value="Peptidase_aspartic_dom_sf"/>
</dbReference>
<organism evidence="23 24">
    <name type="scientific">Armillaria ostoyae</name>
    <name type="common">Armillaria root rot fungus</name>
    <dbReference type="NCBI Taxonomy" id="47428"/>
    <lineage>
        <taxon>Eukaryota</taxon>
        <taxon>Fungi</taxon>
        <taxon>Dikarya</taxon>
        <taxon>Basidiomycota</taxon>
        <taxon>Agaricomycotina</taxon>
        <taxon>Agaricomycetes</taxon>
        <taxon>Agaricomycetidae</taxon>
        <taxon>Agaricales</taxon>
        <taxon>Marasmiineae</taxon>
        <taxon>Physalacriaceae</taxon>
        <taxon>Armillaria</taxon>
    </lineage>
</organism>
<dbReference type="Gene3D" id="3.10.10.10">
    <property type="entry name" value="HIV Type 1 Reverse Transcriptase, subunit A, domain 1"/>
    <property type="match status" value="1"/>
</dbReference>
<dbReference type="EC" id="2.7.7.49" evidence="1"/>
<dbReference type="Gene3D" id="3.30.420.10">
    <property type="entry name" value="Ribonuclease H-like superfamily/Ribonuclease H"/>
    <property type="match status" value="1"/>
</dbReference>
<feature type="region of interest" description="Disordered" evidence="19">
    <location>
        <begin position="306"/>
        <end position="516"/>
    </location>
</feature>
<dbReference type="GO" id="GO:0005634">
    <property type="term" value="C:nucleus"/>
    <property type="evidence" value="ECO:0007669"/>
    <property type="project" value="UniProtKB-ARBA"/>
</dbReference>
<dbReference type="SUPFAM" id="SSF53098">
    <property type="entry name" value="Ribonuclease H-like"/>
    <property type="match status" value="1"/>
</dbReference>
<dbReference type="GO" id="GO:0003887">
    <property type="term" value="F:DNA-directed DNA polymerase activity"/>
    <property type="evidence" value="ECO:0007669"/>
    <property type="project" value="UniProtKB-KW"/>
</dbReference>
<dbReference type="InterPro" id="IPR050951">
    <property type="entry name" value="Retrovirus_Pol_polyprotein"/>
</dbReference>
<dbReference type="Pfam" id="PF00078">
    <property type="entry name" value="RVT_1"/>
    <property type="match status" value="1"/>
</dbReference>
<dbReference type="Pfam" id="PF24626">
    <property type="entry name" value="SH3_Tf2-1"/>
    <property type="match status" value="1"/>
</dbReference>
<dbReference type="PROSITE" id="PS50158">
    <property type="entry name" value="ZF_CCHC"/>
    <property type="match status" value="1"/>
</dbReference>
<feature type="compositionally biased region" description="Basic and acidic residues" evidence="19">
    <location>
        <begin position="150"/>
        <end position="163"/>
    </location>
</feature>
<keyword evidence="18" id="KW-0862">Zinc</keyword>
<sequence>MSRYPLRSRGPLTTPVPPAPSAAAQAQQTETNESPLTSSRDTDSFRRNLAELEARSASPSIRATPLRRRAASDAGVMPIPSHLRGSGGRASASLEYEDAAEFSPYAAERDGQAGQAYDTSYDSMPGEWPDGNPKDDLPDDLSDGQNTAHGLEHEGRRTLHVDEPSIASTEYNDADNGEFAEPDWTDEQLLAFEEAERQLEESERATLERRKARMEEYRRQPSLIPTRVLPVKHEPEYEPESSPSGPSTFVKGKTVEFRGRGVPGLNEEELDPENQRRVLEHWQSIQNEDPAVQRAIYEGIVASELWSKSNQGHEESFTTSTPRKPEKPKEKPKRSRTVRIDDIIDYDDPIPEKNADAEWIGPIPPEHSSSGSHETASTSNKKGKSKSATPSSASTTSGHAHSIQMDAPADSEQSRQSSAAPMNEPWRASSQVPPNSFLGRTLHRGSDGERRRGRAASSPSPSGSSSSSSSDSGSSSDNESSSTSNGKKKKKKHRKHKSHSRRKHKGKSKDVRLRRPIDPKVYSGSEDVKKVNRFMQDCESYLEVLDDDPVRDVYNISRFLDGAARDFYDVVVSGNYEDWTLGTFFREMFDYCFPIDFREKIRKEIENCRQGGRRVKVFTHELENLYNVLGDESDRAKVVKLWKGLTLDITDMLSWKGFSQEVHSWAIIAREAELAEATLNRRHSAMRATVLHNHRADSRRTNRTTEENKYNDVPRNRQDYAPQPVRMTPTDEARVIRGQPARKPRRFEPSNRGGPPRFKNSQPRPPKPSSGGQSSSGTSKTELMAEGRCFRCHEKGHLERNCPRNGMVASGSRSRPPGLASSSIRFNFGEVNRAANAASKTKDQTSLSIDRVGFNLLDPVQTRDPSILQHGDPFGLPSEVSKSQAWALKFAQGFVERPIGRFLEDWSEKRLGACGPYPGDPVEKSDSKTSDRFTIYRASTHFVLIDGSHDSDIWPYDEGEVLVPSIVVEMGDIVRWYKEYCARKLSIPWSSPRSRTTDNYCDLIEEMLNDHLGTGCIPGVDDQFQVWSVDSDFAMIRDTHLGHKVRLPKRLLMFPKFRLFNWYFRQIQKKDQRDNSWSIWKAQWGGLTRVFDDWPRAWDSIKVPRVSGLFSGHVGVEPTSLTGLQRNASSTRDFNRLVPIPMVIEVLINGHKSRALLDSGSLGDFISTTLADQLKLKQTELAKPIELHLAVQGSRSKVNYGTQSDFKYQNIRERRYFDIVNLSNYDVILGTPFLFQHKVSFGLNEEHIIIGSDKSVPIRGENVARIDARAVDIAEEQLGRVREHLFEYASPLFVDAAKTPLPPFRAINHEIPIIDDQRVYTWRSSRCPEALRQQWVQKKKDYLATERWKVTTAHNTVPMLCIYKPHRPKGAPELRTVFDLRERNQNTRKLAAPLPSIDGVLRRVAGRRYRSLMDLQSAYEQIRIKPEHVGRSAVTTPDGNMISLVMQQGDCNAPATCQALMNHLFSAYIGVFMDVYLDDIIVYSDSLEDHVRHCHLIFDILNKERLYLSKNKCQFLVPELHILGHIVDDNGIRMDPEKVDSVINWKVPTTRERLQGFLGSVGYLADDVGNVRVPMGVLHKLTGNTVPYRWTETHQRAFDEVKAQVQAHRDHHRVPLKYDKGSPRRWVVTDACHSGIAGYVGQGDDWKTADIAAFFSAKLQPAQQNYPVHELEMLAGLETMKRHRDILQGCHFTWVTDHKGLVHLLQQKNLSGRQARWMETLSDFDFDVEYVPGAENILSDALSRMYASDAPGTVRAPSEYTQYDEDYPQSELAANGITMPVLVGLEASAVRTRSGGRVTQLETAPDGRKSAKSKANQPEKPAGADSADKLYIRLPARSGTSKQSQKLSTSTSVATDENRASEDGGFSLEGEGDEQPLLNPNARVAAQPLPNLETQHANVPFPEFLDDSSCSTTRVQSGKAVENRDVYFTEGQPIAGPSTIAGESILNAPTMEQVMDGLRTRPSEWSDPVENSLMGFLNHKLMGVNLLDIIRLNYTKDTLFKKILSEPKNYRNYTLRDGLLYLKDNERELLCIPESVTVDGRSLREIIISEGHSLLAHLGSAKTRAYLRDHVWWKTMNTDIHQYCESCETCKRSKPSNQKPYGLLNPLDVPSYPWESIGIDFIGPLPESKNRDGSFNALTVVIDLLSGMVHLIPSRTNYRAPEVAELVFAEIYKHHGLPKNIISDRDVLFTSNFWQHLHKLLRVNLKMSSAYHPQSDGSTERANRTVTQMIRNCVSLDQKDWVARLPGIEYAINMARSDSTGYSPFFLNTGRTPSSMLWDSPTDKNYPGVKNFALRVKTAIMSAHDSILASRVKQTRDANKHRREAPFAQDDLVYISTQNITLPKGLARKLAPKFVGPYKIVRDFGNNSYQIDLPSELKQRGLHPVFHASLLRVHVPNDDRLFPGRLHSQVGLTAEPDNEWKIKGIVAHKGKGRDAVFEVEWATGDKTWVPYGDALNYKAALQDYLDILGVKSVSQLPMSQIENKDKGMEIFIGSLTADLVRLGQRNKVKGRDIPEISPRFPPQHSGLSHTCSLSRGHPPPSCSNPHHSLDKPAMAPEVIINIGAYNFDAMKASPLQLTIQDLVDSNDVVLDRSQVLRCCVLAEMVKKKAGAVPTDQPMPLGYEYLVEATRREPYFTIQERKAFPYIDETTGHWKVPSKIIKINDLLPVVPMQKVEPLSAVERAELEELREWELLENRRRREREKKIQKRKMNLNLTKKFDKQQAKDIRAINHAFRGVRPLKTGSRSRAGPSRSSPIPAPSSSTTTSFSTTPSTSSIHKPTLSAAAKPFVPQSMAPDVATSSSASSSSNLAGLKFHKKDGAPKGPKGAAQPMDVDDPEEDGLLNYKDDA</sequence>
<dbReference type="GO" id="GO:0006397">
    <property type="term" value="P:mRNA processing"/>
    <property type="evidence" value="ECO:0007669"/>
    <property type="project" value="UniProtKB-KW"/>
</dbReference>
<dbReference type="GO" id="GO:0003723">
    <property type="term" value="F:RNA binding"/>
    <property type="evidence" value="ECO:0007669"/>
    <property type="project" value="UniProtKB-KW"/>
</dbReference>
<dbReference type="GO" id="GO:0015074">
    <property type="term" value="P:DNA integration"/>
    <property type="evidence" value="ECO:0007669"/>
    <property type="project" value="UniProtKB-KW"/>
</dbReference>
<dbReference type="OMA" id="HIDNGAR"/>
<keyword evidence="3" id="KW-0645">Protease</keyword>
<evidence type="ECO:0000256" key="12">
    <source>
        <dbReference type="ARBA" id="ARBA00022884"/>
    </source>
</evidence>
<dbReference type="PANTHER" id="PTHR37984">
    <property type="entry name" value="PROTEIN CBG26694"/>
    <property type="match status" value="1"/>
</dbReference>
<keyword evidence="16" id="KW-0238">DNA-binding</keyword>
<dbReference type="GO" id="GO:0003964">
    <property type="term" value="F:RNA-directed DNA polymerase activity"/>
    <property type="evidence" value="ECO:0007669"/>
    <property type="project" value="UniProtKB-KW"/>
</dbReference>
<accession>A0A284QTZ2</accession>
<evidence type="ECO:0000313" key="23">
    <source>
        <dbReference type="EMBL" id="SJK99940.1"/>
    </source>
</evidence>
<keyword evidence="9" id="KW-0255">Endonuclease</keyword>
<evidence type="ECO:0000256" key="4">
    <source>
        <dbReference type="ARBA" id="ARBA00022679"/>
    </source>
</evidence>
<keyword evidence="24" id="KW-1185">Reference proteome</keyword>
<dbReference type="PANTHER" id="PTHR37984:SF5">
    <property type="entry name" value="PROTEIN NYNRIN-LIKE"/>
    <property type="match status" value="1"/>
</dbReference>
<evidence type="ECO:0000259" key="21">
    <source>
        <dbReference type="PROSITE" id="PS50878"/>
    </source>
</evidence>
<feature type="domain" description="Integrase catalytic" evidence="22">
    <location>
        <begin position="2109"/>
        <end position="2272"/>
    </location>
</feature>
<reference evidence="24" key="1">
    <citation type="journal article" date="2017" name="Nat. Ecol. Evol.">
        <title>Genome expansion and lineage-specific genetic innovations in the forest pathogenic fungi Armillaria.</title>
        <authorList>
            <person name="Sipos G."/>
            <person name="Prasanna A.N."/>
            <person name="Walter M.C."/>
            <person name="O'Connor E."/>
            <person name="Balint B."/>
            <person name="Krizsan K."/>
            <person name="Kiss B."/>
            <person name="Hess J."/>
            <person name="Varga T."/>
            <person name="Slot J."/>
            <person name="Riley R."/>
            <person name="Boka B."/>
            <person name="Rigling D."/>
            <person name="Barry K."/>
            <person name="Lee J."/>
            <person name="Mihaltcheva S."/>
            <person name="LaButti K."/>
            <person name="Lipzen A."/>
            <person name="Waldron R."/>
            <person name="Moloney N.M."/>
            <person name="Sperisen C."/>
            <person name="Kredics L."/>
            <person name="Vagvoelgyi C."/>
            <person name="Patrignani A."/>
            <person name="Fitzpatrick D."/>
            <person name="Nagy I."/>
            <person name="Doyle S."/>
            <person name="Anderson J.B."/>
            <person name="Grigoriev I.V."/>
            <person name="Gueldener U."/>
            <person name="Muensterkoetter M."/>
            <person name="Nagy L.G."/>
        </authorList>
    </citation>
    <scope>NUCLEOTIDE SEQUENCE [LARGE SCALE GENOMIC DNA]</scope>
    <source>
        <strain evidence="24">C18/9</strain>
    </source>
</reference>
<dbReference type="InterPro" id="IPR041373">
    <property type="entry name" value="RT_RNaseH"/>
</dbReference>
<dbReference type="SUPFAM" id="SSF56672">
    <property type="entry name" value="DNA/RNA polymerases"/>
    <property type="match status" value="1"/>
</dbReference>
<keyword evidence="10" id="KW-0378">Hydrolase</keyword>
<evidence type="ECO:0000256" key="1">
    <source>
        <dbReference type="ARBA" id="ARBA00012493"/>
    </source>
</evidence>
<dbReference type="Pfam" id="PF17921">
    <property type="entry name" value="Integrase_H2C2"/>
    <property type="match status" value="1"/>
</dbReference>
<dbReference type="GO" id="GO:0006508">
    <property type="term" value="P:proteolysis"/>
    <property type="evidence" value="ECO:0007669"/>
    <property type="project" value="UniProtKB-KW"/>
</dbReference>
<feature type="compositionally biased region" description="Low complexity" evidence="19">
    <location>
        <begin position="1838"/>
        <end position="1852"/>
    </location>
</feature>
<evidence type="ECO:0000256" key="6">
    <source>
        <dbReference type="ARBA" id="ARBA00022722"/>
    </source>
</evidence>
<dbReference type="GO" id="GO:0008270">
    <property type="term" value="F:zinc ion binding"/>
    <property type="evidence" value="ECO:0007669"/>
    <property type="project" value="UniProtKB-KW"/>
</dbReference>
<feature type="compositionally biased region" description="Low complexity" evidence="19">
    <location>
        <begin position="769"/>
        <end position="781"/>
    </location>
</feature>
<feature type="domain" description="Reverse transcriptase" evidence="21">
    <location>
        <begin position="1343"/>
        <end position="1527"/>
    </location>
</feature>